<proteinExistence type="predicted"/>
<dbReference type="PROSITE" id="PS51762">
    <property type="entry name" value="GH16_2"/>
    <property type="match status" value="1"/>
</dbReference>
<evidence type="ECO:0000313" key="3">
    <source>
        <dbReference type="EMBL" id="KAL0065888.1"/>
    </source>
</evidence>
<dbReference type="InterPro" id="IPR036047">
    <property type="entry name" value="F-box-like_dom_sf"/>
</dbReference>
<dbReference type="SUPFAM" id="SSF49899">
    <property type="entry name" value="Concanavalin A-like lectins/glucanases"/>
    <property type="match status" value="1"/>
</dbReference>
<name>A0ABR2ZWV7_9AGAR</name>
<accession>A0ABR2ZWV7</accession>
<dbReference type="EMBL" id="JBBXMP010000042">
    <property type="protein sequence ID" value="KAL0065888.1"/>
    <property type="molecule type" value="Genomic_DNA"/>
</dbReference>
<evidence type="ECO:0000259" key="1">
    <source>
        <dbReference type="PROSITE" id="PS50181"/>
    </source>
</evidence>
<dbReference type="SUPFAM" id="SSF81383">
    <property type="entry name" value="F-box domain"/>
    <property type="match status" value="1"/>
</dbReference>
<dbReference type="Gene3D" id="3.80.10.10">
    <property type="entry name" value="Ribonuclease Inhibitor"/>
    <property type="match status" value="1"/>
</dbReference>
<dbReference type="PROSITE" id="PS50181">
    <property type="entry name" value="FBOX"/>
    <property type="match status" value="1"/>
</dbReference>
<dbReference type="Gene3D" id="1.20.1280.50">
    <property type="match status" value="1"/>
</dbReference>
<gene>
    <name evidence="3" type="ORF">AAF712_007192</name>
</gene>
<dbReference type="InterPro" id="IPR032675">
    <property type="entry name" value="LRR_dom_sf"/>
</dbReference>
<dbReference type="InterPro" id="IPR000757">
    <property type="entry name" value="Beta-glucanase-like"/>
</dbReference>
<reference evidence="3 4" key="1">
    <citation type="submission" date="2024-05" db="EMBL/GenBank/DDBJ databases">
        <title>A draft genome resource for the thread blight pathogen Marasmius tenuissimus strain MS-2.</title>
        <authorList>
            <person name="Yulfo-Soto G.E."/>
            <person name="Baruah I.K."/>
            <person name="Amoako-Attah I."/>
            <person name="Bukari Y."/>
            <person name="Meinhardt L.W."/>
            <person name="Bailey B.A."/>
            <person name="Cohen S.P."/>
        </authorList>
    </citation>
    <scope>NUCLEOTIDE SEQUENCE [LARGE SCALE GENOMIC DNA]</scope>
    <source>
        <strain evidence="3 4">MS-2</strain>
    </source>
</reference>
<comment type="caution">
    <text evidence="3">The sequence shown here is derived from an EMBL/GenBank/DDBJ whole genome shotgun (WGS) entry which is preliminary data.</text>
</comment>
<dbReference type="Proteomes" id="UP001437256">
    <property type="component" value="Unassembled WGS sequence"/>
</dbReference>
<feature type="domain" description="GH16" evidence="2">
    <location>
        <begin position="1"/>
        <end position="212"/>
    </location>
</feature>
<protein>
    <recommendedName>
        <fullName evidence="5">F-box domain-containing protein</fullName>
    </recommendedName>
</protein>
<sequence>MGLTPPETYTISPIEGLALRLLPPQGPVTRHGSVNDQLGMGATINSTFRIGRGSIVTFEIVSPKQPGSVVAAILADANEDSEDKVRRDEIDFELIPGDPKACQTNLFTPTETDTSPHYGAFGNRHRLEKGATIFESHQYSILLAEDRIEWAVDGENIRTLRREDAYIDGALHWPRHNFVISLGIWDGSGAPGTSHWAKGPISWEAVEEPIVASADHLSFLLDTEMELKGYQAEINRLYATIHLLELKKCNLNTSMERCRSLLSPVYRLPSEVLTNVFSFACEVNTLEPSSPPPAIRIAMVCGRWRNTVLSTPSLWSSLQISFGSWNEKLDILTRLTVLYMERSKSYPLALDISFPTDHYKPDPSTVIDVLTRSCGRWRLFTLSIPETFTRPELLFPKLSGESLPLLKSLHLNNRSISQRQSELTSYGQLFGTCSSLRDLHLDGVVDQAPTLKLPFSQIKRMLLKREYTTIVLKVLRKVPLVQELTLDFVVKKGSGASEAHHFLSSGIKTLYLCNKAQEDLDEQLHHLTLPSLEALTISSCPTWRSSRVRLGWEGSVAEKFLTRSGCSITSLCLQSLPITDTQTLSLLKLIPTLNSPKIEEPNLLEANPNKILTSIFFRHFVVDQESYRIGTPGTTFLPLLTEITLKVKGQGLAEKDFLDAVASRWVPDAAQARDIGVECLRFVDITVVGNGGDSGSTLESLRCFRDAGLRLNVTYQSATSCGVSMCPSL</sequence>
<dbReference type="InterPro" id="IPR001810">
    <property type="entry name" value="F-box_dom"/>
</dbReference>
<keyword evidence="4" id="KW-1185">Reference proteome</keyword>
<evidence type="ECO:0000313" key="4">
    <source>
        <dbReference type="Proteomes" id="UP001437256"/>
    </source>
</evidence>
<dbReference type="Pfam" id="PF00722">
    <property type="entry name" value="Glyco_hydro_16"/>
    <property type="match status" value="1"/>
</dbReference>
<evidence type="ECO:0000259" key="2">
    <source>
        <dbReference type="PROSITE" id="PS51762"/>
    </source>
</evidence>
<feature type="domain" description="F-box" evidence="1">
    <location>
        <begin position="262"/>
        <end position="318"/>
    </location>
</feature>
<dbReference type="InterPro" id="IPR013320">
    <property type="entry name" value="ConA-like_dom_sf"/>
</dbReference>
<evidence type="ECO:0008006" key="5">
    <source>
        <dbReference type="Google" id="ProtNLM"/>
    </source>
</evidence>
<dbReference type="Gene3D" id="2.60.120.200">
    <property type="match status" value="1"/>
</dbReference>
<dbReference type="SUPFAM" id="SSF52047">
    <property type="entry name" value="RNI-like"/>
    <property type="match status" value="1"/>
</dbReference>
<organism evidence="3 4">
    <name type="scientific">Marasmius tenuissimus</name>
    <dbReference type="NCBI Taxonomy" id="585030"/>
    <lineage>
        <taxon>Eukaryota</taxon>
        <taxon>Fungi</taxon>
        <taxon>Dikarya</taxon>
        <taxon>Basidiomycota</taxon>
        <taxon>Agaricomycotina</taxon>
        <taxon>Agaricomycetes</taxon>
        <taxon>Agaricomycetidae</taxon>
        <taxon>Agaricales</taxon>
        <taxon>Marasmiineae</taxon>
        <taxon>Marasmiaceae</taxon>
        <taxon>Marasmius</taxon>
    </lineage>
</organism>